<reference evidence="2 3" key="1">
    <citation type="submission" date="2024-11" db="EMBL/GenBank/DDBJ databases">
        <title>Adaptive evolution of stress response genes in parasites aligns with host niche diversity.</title>
        <authorList>
            <person name="Hahn C."/>
            <person name="Resl P."/>
        </authorList>
    </citation>
    <scope>NUCLEOTIDE SEQUENCE [LARGE SCALE GENOMIC DNA]</scope>
    <source>
        <strain evidence="2">EGGRZ-B1_66</strain>
        <tissue evidence="2">Body</tissue>
    </source>
</reference>
<organism evidence="2 3">
    <name type="scientific">Cichlidogyrus casuarinus</name>
    <dbReference type="NCBI Taxonomy" id="1844966"/>
    <lineage>
        <taxon>Eukaryota</taxon>
        <taxon>Metazoa</taxon>
        <taxon>Spiralia</taxon>
        <taxon>Lophotrochozoa</taxon>
        <taxon>Platyhelminthes</taxon>
        <taxon>Monogenea</taxon>
        <taxon>Monopisthocotylea</taxon>
        <taxon>Dactylogyridea</taxon>
        <taxon>Ancyrocephalidae</taxon>
        <taxon>Cichlidogyrus</taxon>
    </lineage>
</organism>
<feature type="region of interest" description="Disordered" evidence="1">
    <location>
        <begin position="97"/>
        <end position="128"/>
    </location>
</feature>
<gene>
    <name evidence="2" type="ORF">Ciccas_007587</name>
</gene>
<dbReference type="AlphaFoldDB" id="A0ABD2Q2T4"/>
<name>A0ABD2Q2T4_9PLAT</name>
<evidence type="ECO:0000313" key="3">
    <source>
        <dbReference type="Proteomes" id="UP001626550"/>
    </source>
</evidence>
<dbReference type="EMBL" id="JBJKFK010001186">
    <property type="protein sequence ID" value="KAL3313810.1"/>
    <property type="molecule type" value="Genomic_DNA"/>
</dbReference>
<accession>A0ABD2Q2T4</accession>
<sequence length="128" mass="14591">MFSPEEELLLKNTVLKFISVLPENVETQIKILYVIEPMIEELCGVRLEGEYPKLDPVNATQAEIAPIFQPPYSILSDYLRRSGETNEGHTIRVTKMMSTHTSGKAEQVTMPAYQPGREERMGDKEFDD</sequence>
<evidence type="ECO:0000256" key="1">
    <source>
        <dbReference type="SAM" id="MobiDB-lite"/>
    </source>
</evidence>
<dbReference type="Proteomes" id="UP001626550">
    <property type="component" value="Unassembled WGS sequence"/>
</dbReference>
<feature type="compositionally biased region" description="Basic and acidic residues" evidence="1">
    <location>
        <begin position="116"/>
        <end position="128"/>
    </location>
</feature>
<evidence type="ECO:0000313" key="2">
    <source>
        <dbReference type="EMBL" id="KAL3313810.1"/>
    </source>
</evidence>
<keyword evidence="3" id="KW-1185">Reference proteome</keyword>
<comment type="caution">
    <text evidence="2">The sequence shown here is derived from an EMBL/GenBank/DDBJ whole genome shotgun (WGS) entry which is preliminary data.</text>
</comment>
<protein>
    <submittedName>
        <fullName evidence="2">Uncharacterized protein</fullName>
    </submittedName>
</protein>
<proteinExistence type="predicted"/>